<organism evidence="4 5">
    <name type="scientific">Xylanibacter caecicola</name>
    <dbReference type="NCBI Taxonomy" id="2736294"/>
    <lineage>
        <taxon>Bacteria</taxon>
        <taxon>Pseudomonadati</taxon>
        <taxon>Bacteroidota</taxon>
        <taxon>Bacteroidia</taxon>
        <taxon>Bacteroidales</taxon>
        <taxon>Prevotellaceae</taxon>
        <taxon>Xylanibacter</taxon>
    </lineage>
</organism>
<feature type="compositionally biased region" description="Polar residues" evidence="1">
    <location>
        <begin position="558"/>
        <end position="567"/>
    </location>
</feature>
<feature type="domain" description="YARHG" evidence="3">
    <location>
        <begin position="572"/>
        <end position="653"/>
    </location>
</feature>
<dbReference type="InterPro" id="IPR032774">
    <property type="entry name" value="WG_beta_rep"/>
</dbReference>
<evidence type="ECO:0000313" key="4">
    <source>
        <dbReference type="EMBL" id="NPE25462.1"/>
    </source>
</evidence>
<dbReference type="Gene3D" id="1.20.58.1690">
    <property type="match status" value="1"/>
</dbReference>
<evidence type="ECO:0000256" key="1">
    <source>
        <dbReference type="SAM" id="MobiDB-lite"/>
    </source>
</evidence>
<name>A0ABX2B4Y4_9BACT</name>
<dbReference type="PANTHER" id="PTHR37841">
    <property type="entry name" value="GLR2918 PROTEIN"/>
    <property type="match status" value="1"/>
</dbReference>
<keyword evidence="2" id="KW-0732">Signal</keyword>
<evidence type="ECO:0000313" key="5">
    <source>
        <dbReference type="Proteomes" id="UP000820977"/>
    </source>
</evidence>
<dbReference type="Pfam" id="PF14903">
    <property type="entry name" value="WG_beta_rep"/>
    <property type="match status" value="1"/>
</dbReference>
<gene>
    <name evidence="4" type="ORF">HPS54_08055</name>
</gene>
<feature type="signal peptide" evidence="2">
    <location>
        <begin position="1"/>
        <end position="18"/>
    </location>
</feature>
<dbReference type="PANTHER" id="PTHR37841:SF1">
    <property type="entry name" value="DUF3298 DOMAIN-CONTAINING PROTEIN"/>
    <property type="match status" value="1"/>
</dbReference>
<feature type="chain" id="PRO_5045932615" evidence="2">
    <location>
        <begin position="19"/>
        <end position="653"/>
    </location>
</feature>
<dbReference type="Pfam" id="PF13308">
    <property type="entry name" value="YARHG"/>
    <property type="match status" value="1"/>
</dbReference>
<evidence type="ECO:0000259" key="3">
    <source>
        <dbReference type="SMART" id="SM01324"/>
    </source>
</evidence>
<dbReference type="SMART" id="SM01324">
    <property type="entry name" value="YARHG"/>
    <property type="match status" value="1"/>
</dbReference>
<keyword evidence="5" id="KW-1185">Reference proteome</keyword>
<evidence type="ECO:0000256" key="2">
    <source>
        <dbReference type="SAM" id="SignalP"/>
    </source>
</evidence>
<sequence>MKQLSYFLVLCGMILLNACSKSSVHFKPPVEYLPFQEEKGGFWGMIAPDGEVLFSGEFKEEPTVVMNGRFFVKNGDGLWEMYTAEKKPRKLGDEYLEVVSFYEDITPVVRKNQNIELINLDGKTVCTLDKVDGNRVLEVYGFSEGIAVFRTSAGYGCINTSGEVVIKPVYADMKPCSEGCIVAVDKKYKDADKSERKYCVLDKSGNVKSEISVKNVEDIAPVFKEGLLPIEIEDDNSEIKAGLIDEDGEWVVKPSSKMRGVSYVYNGHFVFNGSDGCGLKNIEGETVIRAKYKNLSFASDDMLIYENEKGECGLLDLQGNKLFEDTYNKMYGVFADKYLLVKESANNWAFIDKEGKTLSNKTDIYNVGLGMGGVKVSSDYFSYEALFAEMGITKDGFGKYGYGMTAAEIAGAGKADAKPERYTGAYSDNYSETILKCSVTYGAVFTEKMAAYDSNGICSFSGNTPKVVSAIIPAYGKLADKSDETYNSAKAYIAKIGKIVSDEDNSVTYDIGNGKQIIVLNNGGSIVFIMGEKSRTDALPVPEGSTKEPIEEDEAFQPDNSQTGNTVSSSGSGALSSILSTRKLTYNDIKSLDKSQLRILRNEIYARHGYIFKSADLKAYFSKYSWYKPLYSDVTSRMSGIEKYNAAFIKKYE</sequence>
<dbReference type="InterPro" id="IPR025582">
    <property type="entry name" value="YARHG_dom"/>
</dbReference>
<dbReference type="InterPro" id="IPR038434">
    <property type="entry name" value="YARHG_sf"/>
</dbReference>
<dbReference type="RefSeq" id="WP_172344922.1">
    <property type="nucleotide sequence ID" value="NZ_CATEIB010000018.1"/>
</dbReference>
<feature type="region of interest" description="Disordered" evidence="1">
    <location>
        <begin position="538"/>
        <end position="573"/>
    </location>
</feature>
<reference evidence="4 5" key="1">
    <citation type="submission" date="2020-05" db="EMBL/GenBank/DDBJ databases">
        <title>Distinct polysaccharide utilization as determinants for interspecies competition between intestinal Prevotella spp.</title>
        <authorList>
            <person name="Galvez E.J.C."/>
            <person name="Iljazovic A."/>
            <person name="Strowig T."/>
        </authorList>
    </citation>
    <scope>NUCLEOTIDE SEQUENCE [LARGE SCALE GENOMIC DNA]</scope>
    <source>
        <strain evidence="4 5">PCHR</strain>
    </source>
</reference>
<accession>A0ABX2B4Y4</accession>
<dbReference type="Proteomes" id="UP000820977">
    <property type="component" value="Unassembled WGS sequence"/>
</dbReference>
<protein>
    <submittedName>
        <fullName evidence="4">YARHG domain-containing protein</fullName>
    </submittedName>
</protein>
<dbReference type="EMBL" id="JABKKJ010000012">
    <property type="protein sequence ID" value="NPE25462.1"/>
    <property type="molecule type" value="Genomic_DNA"/>
</dbReference>
<comment type="caution">
    <text evidence="4">The sequence shown here is derived from an EMBL/GenBank/DDBJ whole genome shotgun (WGS) entry which is preliminary data.</text>
</comment>
<proteinExistence type="predicted"/>